<keyword evidence="7 10" id="KW-0472">Membrane</keyword>
<evidence type="ECO:0000256" key="5">
    <source>
        <dbReference type="ARBA" id="ARBA00022824"/>
    </source>
</evidence>
<evidence type="ECO:0000256" key="1">
    <source>
        <dbReference type="ARBA" id="ARBA00004477"/>
    </source>
</evidence>
<comment type="similarity">
    <text evidence="3 10">Belongs to the RFT1 family.</text>
</comment>
<feature type="transmembrane region" description="Helical" evidence="10">
    <location>
        <begin position="91"/>
        <end position="116"/>
    </location>
</feature>
<protein>
    <recommendedName>
        <fullName evidence="8 10">Man(5)GlcNAc(2)-PP-dolichol translocation protein RFT1</fullName>
    </recommendedName>
</protein>
<feature type="transmembrane region" description="Helical" evidence="10">
    <location>
        <begin position="199"/>
        <end position="222"/>
    </location>
</feature>
<dbReference type="Proteomes" id="UP000536275">
    <property type="component" value="Unassembled WGS sequence"/>
</dbReference>
<evidence type="ECO:0000313" key="11">
    <source>
        <dbReference type="EMBL" id="KAF6066945.1"/>
    </source>
</evidence>
<organism evidence="11 12">
    <name type="scientific">Candida albicans</name>
    <name type="common">Yeast</name>
    <dbReference type="NCBI Taxonomy" id="5476"/>
    <lineage>
        <taxon>Eukaryota</taxon>
        <taxon>Fungi</taxon>
        <taxon>Dikarya</taxon>
        <taxon>Ascomycota</taxon>
        <taxon>Saccharomycotina</taxon>
        <taxon>Pichiomycetes</taxon>
        <taxon>Debaryomycetaceae</taxon>
        <taxon>Candida/Lodderomyces clade</taxon>
        <taxon>Candida</taxon>
    </lineage>
</organism>
<dbReference type="InterPro" id="IPR007594">
    <property type="entry name" value="RFT1"/>
</dbReference>
<feature type="transmembrane region" description="Helical" evidence="10">
    <location>
        <begin position="51"/>
        <end position="70"/>
    </location>
</feature>
<feature type="transmembrane region" description="Helical" evidence="10">
    <location>
        <begin position="394"/>
        <end position="414"/>
    </location>
</feature>
<feature type="transmembrane region" description="Helical" evidence="10">
    <location>
        <begin position="169"/>
        <end position="187"/>
    </location>
</feature>
<evidence type="ECO:0000256" key="6">
    <source>
        <dbReference type="ARBA" id="ARBA00022989"/>
    </source>
</evidence>
<reference evidence="11 12" key="1">
    <citation type="submission" date="2020-03" db="EMBL/GenBank/DDBJ databases">
        <title>FDA dAtabase for Regulatory Grade micrObial Sequences (FDA-ARGOS): Supporting development and validation of Infectious Disease Dx tests.</title>
        <authorList>
            <person name="Campos J."/>
            <person name="Goldberg B."/>
            <person name="Tallon L."/>
            <person name="Sadzewicz L."/>
            <person name="Vavikolanu K."/>
            <person name="Mehta A."/>
            <person name="Aluvathingal J."/>
            <person name="Nadendla S."/>
            <person name="Nandy P."/>
            <person name="Geyer C."/>
            <person name="Yan Y."/>
            <person name="Sichtig H."/>
        </authorList>
    </citation>
    <scope>NUCLEOTIDE SEQUENCE [LARGE SCALE GENOMIC DNA]</scope>
    <source>
        <strain evidence="11 12">FDAARGOS_656</strain>
    </source>
</reference>
<keyword evidence="5 10" id="KW-0256">Endoplasmic reticulum</keyword>
<feature type="transmembrane region" description="Helical" evidence="10">
    <location>
        <begin position="451"/>
        <end position="472"/>
    </location>
</feature>
<comment type="function">
    <text evidence="9 10">Intramembrane glycolipid transporter that operates in the biosynthetic pathway of dolichol-linked oligosaccharides, the glycan precursors employed in protein asparagine (N)-glycosylation. The sequential addition of sugars to dolichol pyrophosphate produces dolichol-linked oligosaccharides containing fourteen sugars, including two GlcNAcs, nine mannoses and three glucoses. Once assembled, the oligosaccharide is transferred from the lipid to nascent proteins by oligosaccharyltransferases. The assembly of dolichol-linked oligosaccharides begins on the cytosolic side of the endoplasmic reticulum membrane and finishes in its lumen. RFT1 could mediate the translocation of the cytosolically oriented intermediate DolPP-GlcNAc2Man5, produced by ALG11, into the ER lumen where dolichol-linked oligosaccharides assembly continues. However, the intramembrane lipid transporter activity could not be confirmed in vitro.</text>
</comment>
<comment type="subcellular location">
    <subcellularLocation>
        <location evidence="1 10">Endoplasmic reticulum membrane</location>
        <topology evidence="1 10">Multi-pass membrane protein</topology>
    </subcellularLocation>
</comment>
<dbReference type="GO" id="GO:0005789">
    <property type="term" value="C:endoplasmic reticulum membrane"/>
    <property type="evidence" value="ECO:0007669"/>
    <property type="project" value="UniProtKB-SubCell"/>
</dbReference>
<accession>A0A8H6F1Z9</accession>
<evidence type="ECO:0000256" key="3">
    <source>
        <dbReference type="ARBA" id="ARBA00010288"/>
    </source>
</evidence>
<evidence type="ECO:0000256" key="7">
    <source>
        <dbReference type="ARBA" id="ARBA00023136"/>
    </source>
</evidence>
<dbReference type="GO" id="GO:0006488">
    <property type="term" value="P:dolichol-linked oligosaccharide biosynthetic process"/>
    <property type="evidence" value="ECO:0007669"/>
    <property type="project" value="InterPro"/>
</dbReference>
<keyword evidence="10" id="KW-0813">Transport</keyword>
<comment type="caution">
    <text evidence="11">The sequence shown here is derived from an EMBL/GenBank/DDBJ whole genome shotgun (WGS) entry which is preliminary data.</text>
</comment>
<dbReference type="PANTHER" id="PTHR13117">
    <property type="entry name" value="ENDOPLASMIC RETICULUM MULTISPAN TRANSMEMBRANE PROTEIN-RELATED"/>
    <property type="match status" value="1"/>
</dbReference>
<name>A0A8H6F1Z9_CANAX</name>
<evidence type="ECO:0000256" key="9">
    <source>
        <dbReference type="ARBA" id="ARBA00045912"/>
    </source>
</evidence>
<evidence type="ECO:0000313" key="12">
    <source>
        <dbReference type="Proteomes" id="UP000536275"/>
    </source>
</evidence>
<keyword evidence="4 10" id="KW-0812">Transmembrane</keyword>
<dbReference type="EMBL" id="JABWAD010000055">
    <property type="protein sequence ID" value="KAF6066945.1"/>
    <property type="molecule type" value="Genomic_DNA"/>
</dbReference>
<evidence type="ECO:0000256" key="2">
    <source>
        <dbReference type="ARBA" id="ARBA00004922"/>
    </source>
</evidence>
<dbReference type="Pfam" id="PF04506">
    <property type="entry name" value="Rft-1"/>
    <property type="match status" value="1"/>
</dbReference>
<keyword evidence="6 10" id="KW-1133">Transmembrane helix</keyword>
<feature type="transmembrane region" description="Helical" evidence="10">
    <location>
        <begin position="519"/>
        <end position="539"/>
    </location>
</feature>
<comment type="pathway">
    <text evidence="2">Protein modification; protein glycosylation.</text>
</comment>
<evidence type="ECO:0000256" key="4">
    <source>
        <dbReference type="ARBA" id="ARBA00022692"/>
    </source>
</evidence>
<feature type="transmembrane region" description="Helical" evidence="10">
    <location>
        <begin position="493"/>
        <end position="513"/>
    </location>
</feature>
<dbReference type="AlphaFoldDB" id="A0A8H6F1Z9"/>
<evidence type="ECO:0000256" key="8">
    <source>
        <dbReference type="ARBA" id="ARBA00044793"/>
    </source>
</evidence>
<proteinExistence type="inferred from homology"/>
<evidence type="ECO:0000256" key="10">
    <source>
        <dbReference type="RuleBase" id="RU365067"/>
    </source>
</evidence>
<dbReference type="GO" id="GO:0034202">
    <property type="term" value="F:glycolipid floppase activity"/>
    <property type="evidence" value="ECO:0007669"/>
    <property type="project" value="EnsemblFungi"/>
</dbReference>
<feature type="transmembrane region" description="Helical" evidence="10">
    <location>
        <begin position="26"/>
        <end position="45"/>
    </location>
</feature>
<feature type="transmembrane region" description="Helical" evidence="10">
    <location>
        <begin position="350"/>
        <end position="374"/>
    </location>
</feature>
<sequence>MSVSSSKQPGNDANDANSSVKGVSHLIIVQIIAKLLTFVLNQLIIRYLSPSIIGVTTYLEFICSTILFFSRESIRLSVQRVRNNSDNKDYVAQKVVNFGILAIAFAFPIFMVIGYWQLNYSSVMDKLFVSPFYKPVIVLFVASVILELLVEPIYCLYQFQLDFGKRSKFEGSAIFVKCIVSVLSILLARQYFVDQKFEGVAICAFALAQFSYSLTLFACYLMSFRFEFQNNKINYNLVKLKDENAREFYFEQDTLTIVKGFFVQMIFKQFLTEGDKLLISHLCTIEEQGMYAVMANYGSIIARLLFQPLEESTRLMFTKLLNENTRSQGDEKPQKSESHKCMQTFNYLKLISIFYFNLSLIILFAGVTSGPYLLKLLMGGRASNWESTDIFKLFPQYVVYLPFLAFNGILEALFSSMATNSDLKNFSKFMTLITILVLIFSYLLIDVLNLRISGLILANVFNMSSRIGYCYFKISKFYSKENVKVSFVDIVRYSCPSILITSIIWIIQLFIIGKNTTNFVQLILNACFSFVLVIILMVMERKNSKKPFEKVTNKFMKPKLD</sequence>
<feature type="transmembrane region" description="Helical" evidence="10">
    <location>
        <begin position="136"/>
        <end position="157"/>
    </location>
</feature>
<feature type="transmembrane region" description="Helical" evidence="10">
    <location>
        <begin position="426"/>
        <end position="445"/>
    </location>
</feature>
<gene>
    <name evidence="11" type="ORF">FOB64_004392</name>
</gene>
<dbReference type="PANTHER" id="PTHR13117:SF5">
    <property type="entry name" value="PROTEIN RFT1 HOMOLOG"/>
    <property type="match status" value="1"/>
</dbReference>